<evidence type="ECO:0000313" key="3">
    <source>
        <dbReference type="EMBL" id="GGF92546.1"/>
    </source>
</evidence>
<keyword evidence="1" id="KW-0472">Membrane</keyword>
<dbReference type="PROSITE" id="PS51724">
    <property type="entry name" value="SPOR"/>
    <property type="match status" value="1"/>
</dbReference>
<dbReference type="InterPro" id="IPR036680">
    <property type="entry name" value="SPOR-like_sf"/>
</dbReference>
<dbReference type="Pfam" id="PF05036">
    <property type="entry name" value="SPOR"/>
    <property type="match status" value="1"/>
</dbReference>
<gene>
    <name evidence="3" type="ORF">GCM10011365_12180</name>
</gene>
<evidence type="ECO:0000256" key="1">
    <source>
        <dbReference type="SAM" id="Phobius"/>
    </source>
</evidence>
<feature type="domain" description="SPOR" evidence="2">
    <location>
        <begin position="106"/>
        <end position="185"/>
    </location>
</feature>
<evidence type="ECO:0000259" key="2">
    <source>
        <dbReference type="PROSITE" id="PS51724"/>
    </source>
</evidence>
<evidence type="ECO:0000313" key="4">
    <source>
        <dbReference type="Proteomes" id="UP000605253"/>
    </source>
</evidence>
<dbReference type="SUPFAM" id="SSF110997">
    <property type="entry name" value="Sporulation related repeat"/>
    <property type="match status" value="1"/>
</dbReference>
<dbReference type="Gene3D" id="3.30.70.1070">
    <property type="entry name" value="Sporulation related repeat"/>
    <property type="match status" value="1"/>
</dbReference>
<protein>
    <recommendedName>
        <fullName evidence="2">SPOR domain-containing protein</fullName>
    </recommendedName>
</protein>
<dbReference type="PANTHER" id="PTHR38687">
    <property type="entry name" value="CELL DIVISION PROTEIN DEDD-RELATED"/>
    <property type="match status" value="1"/>
</dbReference>
<organism evidence="3 4">
    <name type="scientific">Marinicella pacifica</name>
    <dbReference type="NCBI Taxonomy" id="1171543"/>
    <lineage>
        <taxon>Bacteria</taxon>
        <taxon>Pseudomonadati</taxon>
        <taxon>Pseudomonadota</taxon>
        <taxon>Gammaproteobacteria</taxon>
        <taxon>Lysobacterales</taxon>
        <taxon>Marinicellaceae</taxon>
        <taxon>Marinicella</taxon>
    </lineage>
</organism>
<dbReference type="PANTHER" id="PTHR38687:SF2">
    <property type="entry name" value="CELL DIVISION PROTEIN FTSN"/>
    <property type="match status" value="1"/>
</dbReference>
<dbReference type="AlphaFoldDB" id="A0A917CLP5"/>
<keyword evidence="4" id="KW-1185">Reference proteome</keyword>
<dbReference type="InterPro" id="IPR052521">
    <property type="entry name" value="Cell_div_SPOR-domain"/>
</dbReference>
<feature type="transmembrane region" description="Helical" evidence="1">
    <location>
        <begin position="21"/>
        <end position="43"/>
    </location>
</feature>
<keyword evidence="1" id="KW-0812">Transmembrane</keyword>
<keyword evidence="1" id="KW-1133">Transmembrane helix</keyword>
<comment type="caution">
    <text evidence="3">The sequence shown here is derived from an EMBL/GenBank/DDBJ whole genome shotgun (WGS) entry which is preliminary data.</text>
</comment>
<proteinExistence type="predicted"/>
<reference evidence="3" key="2">
    <citation type="submission" date="2020-09" db="EMBL/GenBank/DDBJ databases">
        <authorList>
            <person name="Sun Q."/>
            <person name="Zhou Y."/>
        </authorList>
    </citation>
    <scope>NUCLEOTIDE SEQUENCE</scope>
    <source>
        <strain evidence="3">CGMCC 1.12181</strain>
    </source>
</reference>
<dbReference type="EMBL" id="BMEO01000004">
    <property type="protein sequence ID" value="GGF92546.1"/>
    <property type="molecule type" value="Genomic_DNA"/>
</dbReference>
<dbReference type="Proteomes" id="UP000605253">
    <property type="component" value="Unassembled WGS sequence"/>
</dbReference>
<dbReference type="InterPro" id="IPR007730">
    <property type="entry name" value="SPOR-like_dom"/>
</dbReference>
<dbReference type="GO" id="GO:0042834">
    <property type="term" value="F:peptidoglycan binding"/>
    <property type="evidence" value="ECO:0007669"/>
    <property type="project" value="InterPro"/>
</dbReference>
<name>A0A917CLP5_9GAMM</name>
<reference evidence="3" key="1">
    <citation type="journal article" date="2014" name="Int. J. Syst. Evol. Microbiol.">
        <title>Complete genome sequence of Corynebacterium casei LMG S-19264T (=DSM 44701T), isolated from a smear-ripened cheese.</title>
        <authorList>
            <consortium name="US DOE Joint Genome Institute (JGI-PGF)"/>
            <person name="Walter F."/>
            <person name="Albersmeier A."/>
            <person name="Kalinowski J."/>
            <person name="Ruckert C."/>
        </authorList>
    </citation>
    <scope>NUCLEOTIDE SEQUENCE</scope>
    <source>
        <strain evidence="3">CGMCC 1.12181</strain>
    </source>
</reference>
<dbReference type="RefSeq" id="WP_188364818.1">
    <property type="nucleotide sequence ID" value="NZ_BAABJF010000015.1"/>
</dbReference>
<sequence>MTKRKTTRKKTARTAGRKRPVPGWIILSSGVLFGLLLAVIIYANGWVPEPVKNTDKPTPNETVQQPVEDVSEHVAKRANNYDFYTVLPEMEVVIPKEDIAREAAQKNQNYQYILQVASFKNKADAEALKAKIAFSGQIAYIQTIDVNNTLWHRVRVGPFDSGREADKQKRAIEKMGQRVLMLKETTDEVE</sequence>
<accession>A0A917CLP5</accession>